<feature type="region of interest" description="Disordered" evidence="1">
    <location>
        <begin position="1"/>
        <end position="59"/>
    </location>
</feature>
<evidence type="ECO:0000313" key="3">
    <source>
        <dbReference type="Proteomes" id="UP001575105"/>
    </source>
</evidence>
<feature type="compositionally biased region" description="Acidic residues" evidence="1">
    <location>
        <begin position="475"/>
        <end position="485"/>
    </location>
</feature>
<keyword evidence="3" id="KW-1185">Reference proteome</keyword>
<protein>
    <submittedName>
        <fullName evidence="2">Phage portal protein</fullName>
    </submittedName>
</protein>
<dbReference type="InterPro" id="IPR006429">
    <property type="entry name" value="Phage_lambda_portal"/>
</dbReference>
<name>A0ABV4U4I4_9BACT</name>
<evidence type="ECO:0000313" key="2">
    <source>
        <dbReference type="EMBL" id="MFA9478517.1"/>
    </source>
</evidence>
<comment type="caution">
    <text evidence="2">The sequence shown here is derived from an EMBL/GenBank/DDBJ whole genome shotgun (WGS) entry which is preliminary data.</text>
</comment>
<dbReference type="Pfam" id="PF05136">
    <property type="entry name" value="Phage_portal_2"/>
    <property type="match status" value="1"/>
</dbReference>
<evidence type="ECO:0000256" key="1">
    <source>
        <dbReference type="SAM" id="MobiDB-lite"/>
    </source>
</evidence>
<sequence>MAEQQVQPTAPIGEAAGVTNLPAPSAEGYDATRETPRRKPPRTKLRSEDQTLLPKERSRLTATTRDINRNFAIVAWMVRKHLDYVASHTFQATTADDGFNRELEAWLKEWSKRENCDVAGRHRLDRQIRLAEGRRCIDGDMLVYRLATGRLQAIEGDRCRLDRHNLPRDLDPMDWTHGVRTNQAGKALAYMICNRARYGAGFEFRTILPARHVYQHAFFDRFDQVRGVSPIAAGVNTFRDAYDGIDYALVRAKVSQLFALAITTKDAEEEEDGEASEYDVAFDKGPIQLNLDPGDDAKFLESNQPSDQFRHFMQVCIAVALKSLDIPFSFYDESFTNFYGSRGGLMQYLKSCKAKRRDVQEMLDWISEWRIGLAIQDGDLRLPRGWDRRDVTWQWVPDGVPWWDPAKEARGHAMSVAAGFDTFEHVVRETGGGTGDIYENLRANAKVLAFAKELGVPLVLPGAAAFNPPPAVGSNDEESEGSDAK</sequence>
<reference evidence="2 3" key="1">
    <citation type="submission" date="2024-08" db="EMBL/GenBank/DDBJ databases">
        <title>Whole-genome sequencing of halo(alkali)philic microorganisms from hypersaline lakes.</title>
        <authorList>
            <person name="Sorokin D.Y."/>
            <person name="Merkel A.Y."/>
            <person name="Messina E."/>
            <person name="Yakimov M."/>
        </authorList>
    </citation>
    <scope>NUCLEOTIDE SEQUENCE [LARGE SCALE GENOMIC DNA]</scope>
    <source>
        <strain evidence="2 3">AB-hyl4</strain>
    </source>
</reference>
<gene>
    <name evidence="2" type="ORF">ACERK3_09435</name>
</gene>
<dbReference type="RefSeq" id="WP_425345443.1">
    <property type="nucleotide sequence ID" value="NZ_JBGUBD010000005.1"/>
</dbReference>
<accession>A0ABV4U4I4</accession>
<feature type="compositionally biased region" description="Basic and acidic residues" evidence="1">
    <location>
        <begin position="45"/>
        <end position="59"/>
    </location>
</feature>
<dbReference type="Proteomes" id="UP001575105">
    <property type="component" value="Unassembled WGS sequence"/>
</dbReference>
<dbReference type="EMBL" id="JBGUBD010000005">
    <property type="protein sequence ID" value="MFA9478517.1"/>
    <property type="molecule type" value="Genomic_DNA"/>
</dbReference>
<proteinExistence type="predicted"/>
<organism evidence="2 3">
    <name type="scientific">Natronomicrosphaera hydrolytica</name>
    <dbReference type="NCBI Taxonomy" id="3242702"/>
    <lineage>
        <taxon>Bacteria</taxon>
        <taxon>Pseudomonadati</taxon>
        <taxon>Planctomycetota</taxon>
        <taxon>Phycisphaerae</taxon>
        <taxon>Phycisphaerales</taxon>
        <taxon>Phycisphaeraceae</taxon>
        <taxon>Natronomicrosphaera</taxon>
    </lineage>
</organism>
<feature type="region of interest" description="Disordered" evidence="1">
    <location>
        <begin position="465"/>
        <end position="485"/>
    </location>
</feature>